<dbReference type="EMBL" id="GU938458">
    <property type="protein sequence ID" value="ADF29435.1"/>
    <property type="molecule type" value="Genomic_DNA"/>
</dbReference>
<dbReference type="EMBL" id="GU938459">
    <property type="protein sequence ID" value="ADF29465.1"/>
    <property type="molecule type" value="Genomic_DNA"/>
</dbReference>
<proteinExistence type="predicted"/>
<geneLocation type="plasmid" evidence="2">
    <name>pXF-RIV16</name>
</geneLocation>
<evidence type="ECO:0000313" key="3">
    <source>
        <dbReference type="EMBL" id="ADF29465.1"/>
    </source>
</evidence>
<dbReference type="AlphaFoldDB" id="D5LLB2"/>
<gene>
    <name evidence="1" type="primary">ORF15</name>
</gene>
<name>D5LLB2_XYLFS</name>
<organism evidence="1">
    <name type="scientific">Xylella fastidiosa</name>
    <dbReference type="NCBI Taxonomy" id="2371"/>
    <lineage>
        <taxon>Bacteria</taxon>
        <taxon>Pseudomonadati</taxon>
        <taxon>Pseudomonadota</taxon>
        <taxon>Gammaproteobacteria</taxon>
        <taxon>Lysobacterales</taxon>
        <taxon>Lysobacteraceae</taxon>
        <taxon>Xylella</taxon>
    </lineage>
</organism>
<keyword evidence="1" id="KW-0614">Plasmid</keyword>
<evidence type="ECO:0000313" key="4">
    <source>
        <dbReference type="EMBL" id="ADF29495.1"/>
    </source>
</evidence>
<accession>D5LLB2</accession>
<geneLocation type="plasmid" evidence="3">
    <name>pXF-RIV19</name>
</geneLocation>
<dbReference type="EMBL" id="GU938457">
    <property type="protein sequence ID" value="ADF29402.1"/>
    <property type="molecule type" value="Genomic_DNA"/>
</dbReference>
<protein>
    <submittedName>
        <fullName evidence="1">P15</fullName>
    </submittedName>
</protein>
<reference evidence="1" key="1">
    <citation type="journal article" date="2010" name="Physiol. Mol. Plant Pathol.">
        <title>Plasmids of Xylella fastidiosa mulberry-infecting strains share extensive sequence identity and gene complement with pVEIS01 from the earthworm symbiont Verminephrobacter eiseniae.</title>
        <authorList>
            <person name="Stenger D.C."/>
            <person name="Lee M.W."/>
            <person name="Rogers E.E."/>
            <person name="Chen J."/>
        </authorList>
    </citation>
    <scope>NUCLEOTIDE SEQUENCE</scope>
    <source>
        <strain evidence="1">Riv11</strain>
        <strain evidence="2">Riv16</strain>
        <strain evidence="3">Riv19</strain>
        <strain evidence="4">Riv25</strain>
        <plasmid evidence="1">pXF-RIV11</plasmid>
        <plasmid evidence="2">pXF-RIV16</plasmid>
        <plasmid evidence="3">pXF-RIV19</plasmid>
        <plasmid evidence="4">pXF-RIV25</plasmid>
    </source>
</reference>
<dbReference type="EMBL" id="GU938460">
    <property type="protein sequence ID" value="ADF29495.1"/>
    <property type="molecule type" value="Genomic_DNA"/>
</dbReference>
<evidence type="ECO:0000313" key="1">
    <source>
        <dbReference type="EMBL" id="ADF29402.1"/>
    </source>
</evidence>
<geneLocation type="plasmid" evidence="4">
    <name>pXF-RIV25</name>
</geneLocation>
<geneLocation type="plasmid" evidence="1">
    <name>pXF-RIV11</name>
</geneLocation>
<evidence type="ECO:0000313" key="2">
    <source>
        <dbReference type="EMBL" id="ADF29435.1"/>
    </source>
</evidence>
<sequence>MAYLLYPLRSKQSWSVVAVDMGLVGQHSCKNSVFATASDALIPLGSFWYFALSVAAKSNIALAASISCKYSEVDGTFSRLQALMSNTAQTINNRNV</sequence>